<dbReference type="AlphaFoldDB" id="X0Y780"/>
<proteinExistence type="predicted"/>
<dbReference type="EMBL" id="BARS01050829">
    <property type="protein sequence ID" value="GAG51749.1"/>
    <property type="molecule type" value="Genomic_DNA"/>
</dbReference>
<sequence length="100" mass="10393">MKRAVWAMATALALAAGATAQPTTAPARAEGPAAEAAAVAQKAMVRLAELKASQPAVEDVKAVAGAALTRLKQIGGELQQQRRRLLDEKPAKKSTLKAKH</sequence>
<comment type="caution">
    <text evidence="2">The sequence shown here is derived from an EMBL/GenBank/DDBJ whole genome shotgun (WGS) entry which is preliminary data.</text>
</comment>
<feature type="non-terminal residue" evidence="2">
    <location>
        <position position="100"/>
    </location>
</feature>
<accession>X0Y780</accession>
<evidence type="ECO:0000313" key="2">
    <source>
        <dbReference type="EMBL" id="GAG51749.1"/>
    </source>
</evidence>
<organism evidence="2">
    <name type="scientific">marine sediment metagenome</name>
    <dbReference type="NCBI Taxonomy" id="412755"/>
    <lineage>
        <taxon>unclassified sequences</taxon>
        <taxon>metagenomes</taxon>
        <taxon>ecological metagenomes</taxon>
    </lineage>
</organism>
<feature type="region of interest" description="Disordered" evidence="1">
    <location>
        <begin position="80"/>
        <end position="100"/>
    </location>
</feature>
<gene>
    <name evidence="2" type="ORF">S01H1_75813</name>
</gene>
<reference evidence="2" key="1">
    <citation type="journal article" date="2014" name="Front. Microbiol.">
        <title>High frequency of phylogenetically diverse reductive dehalogenase-homologous genes in deep subseafloor sedimentary metagenomes.</title>
        <authorList>
            <person name="Kawai M."/>
            <person name="Futagami T."/>
            <person name="Toyoda A."/>
            <person name="Takaki Y."/>
            <person name="Nishi S."/>
            <person name="Hori S."/>
            <person name="Arai W."/>
            <person name="Tsubouchi T."/>
            <person name="Morono Y."/>
            <person name="Uchiyama I."/>
            <person name="Ito T."/>
            <person name="Fujiyama A."/>
            <person name="Inagaki F."/>
            <person name="Takami H."/>
        </authorList>
    </citation>
    <scope>NUCLEOTIDE SEQUENCE</scope>
    <source>
        <strain evidence="2">Expedition CK06-06</strain>
    </source>
</reference>
<name>X0Y780_9ZZZZ</name>
<protein>
    <submittedName>
        <fullName evidence="2">Uncharacterized protein</fullName>
    </submittedName>
</protein>
<evidence type="ECO:0000256" key="1">
    <source>
        <dbReference type="SAM" id="MobiDB-lite"/>
    </source>
</evidence>